<dbReference type="InterPro" id="IPR050678">
    <property type="entry name" value="DNA_Partitioning_ATPase"/>
</dbReference>
<name>A0A1S2CIC6_AERSO</name>
<dbReference type="Pfam" id="PF06564">
    <property type="entry name" value="CBP_BcsQ"/>
    <property type="match status" value="1"/>
</dbReference>
<sequence>MRVIGVRGLRGGVGATSIVAGLAWAVAQQGGRVLVVDLCQDNLLGLHFGRPHDEQSGWSQLTAPAQQWRDKVLNCAVDIDLLAHGGAEVSDALDWLQQLSGYDLILLDMPPGLALPWLSLQLTVIHADANCHVRLYRHQLAPNERLLLTQFSSRRALQQDLLELWLQAGLPILSVRLHRDEVMACALAAKQPAGAYAPESMIAHELTEIASWCLRGELAQ</sequence>
<dbReference type="PANTHER" id="PTHR13696:SF99">
    <property type="entry name" value="COBYRINIC ACID AC-DIAMIDE SYNTHASE"/>
    <property type="match status" value="1"/>
</dbReference>
<dbReference type="AlphaFoldDB" id="A0A1S2CIC6"/>
<proteinExistence type="predicted"/>
<dbReference type="RefSeq" id="WP_042024168.1">
    <property type="nucleotide sequence ID" value="NZ_CDBW01000045.1"/>
</dbReference>
<dbReference type="NCBIfam" id="TIGR03371">
    <property type="entry name" value="cellulose_yhjQ"/>
    <property type="match status" value="1"/>
</dbReference>
<organism evidence="1 2">
    <name type="scientific">Aeromonas sobria</name>
    <dbReference type="NCBI Taxonomy" id="646"/>
    <lineage>
        <taxon>Bacteria</taxon>
        <taxon>Pseudomonadati</taxon>
        <taxon>Pseudomonadota</taxon>
        <taxon>Gammaproteobacteria</taxon>
        <taxon>Aeromonadales</taxon>
        <taxon>Aeromonadaceae</taxon>
        <taxon>Aeromonas</taxon>
    </lineage>
</organism>
<reference evidence="1 2" key="1">
    <citation type="submission" date="2016-09" db="EMBL/GenBank/DDBJ databases">
        <title>Draft Genome Sequence of Aeromonas sobria Strain 08005, Isolated from Sick Rana catesbeiana.</title>
        <authorList>
            <person name="Yang Q."/>
        </authorList>
    </citation>
    <scope>NUCLEOTIDE SEQUENCE [LARGE SCALE GENOMIC DNA]</scope>
    <source>
        <strain evidence="1 2">08005</strain>
    </source>
</reference>
<evidence type="ECO:0000313" key="1">
    <source>
        <dbReference type="EMBL" id="OHY88462.1"/>
    </source>
</evidence>
<dbReference type="Proteomes" id="UP000179934">
    <property type="component" value="Unassembled WGS sequence"/>
</dbReference>
<dbReference type="OrthoDB" id="5288747at2"/>
<dbReference type="Gene3D" id="3.40.50.300">
    <property type="entry name" value="P-loop containing nucleotide triphosphate hydrolases"/>
    <property type="match status" value="1"/>
</dbReference>
<accession>A0A1S2CIC6</accession>
<comment type="caution">
    <text evidence="1">The sequence shown here is derived from an EMBL/GenBank/DDBJ whole genome shotgun (WGS) entry which is preliminary data.</text>
</comment>
<dbReference type="STRING" id="646.BJD16_06635"/>
<dbReference type="GeneID" id="58924267"/>
<gene>
    <name evidence="1" type="ORF">BJD16_06635</name>
</gene>
<protein>
    <submittedName>
        <fullName evidence="1">Cellulose synthase operon protein YhjQ</fullName>
    </submittedName>
</protein>
<dbReference type="PANTHER" id="PTHR13696">
    <property type="entry name" value="P-LOOP CONTAINING NUCLEOSIDE TRIPHOSPHATE HYDROLASE"/>
    <property type="match status" value="1"/>
</dbReference>
<dbReference type="EMBL" id="MKFU01000066">
    <property type="protein sequence ID" value="OHY88462.1"/>
    <property type="molecule type" value="Genomic_DNA"/>
</dbReference>
<dbReference type="InterPro" id="IPR027417">
    <property type="entry name" value="P-loop_NTPase"/>
</dbReference>
<dbReference type="SUPFAM" id="SSF52540">
    <property type="entry name" value="P-loop containing nucleoside triphosphate hydrolases"/>
    <property type="match status" value="1"/>
</dbReference>
<evidence type="ECO:0000313" key="2">
    <source>
        <dbReference type="Proteomes" id="UP000179934"/>
    </source>
</evidence>
<dbReference type="InterPro" id="IPR017746">
    <property type="entry name" value="Cellulose_synthase_operon_BcsQ"/>
</dbReference>